<proteinExistence type="predicted"/>
<keyword evidence="4" id="KW-1185">Reference proteome</keyword>
<feature type="signal peptide" evidence="2">
    <location>
        <begin position="1"/>
        <end position="27"/>
    </location>
</feature>
<feature type="chain" id="PRO_5015505064" description="Secreted protein" evidence="2">
    <location>
        <begin position="28"/>
        <end position="285"/>
    </location>
</feature>
<feature type="compositionally biased region" description="Basic residues" evidence="1">
    <location>
        <begin position="222"/>
        <end position="231"/>
    </location>
</feature>
<evidence type="ECO:0008006" key="5">
    <source>
        <dbReference type="Google" id="ProtNLM"/>
    </source>
</evidence>
<dbReference type="AlphaFoldDB" id="A0A2T2ZW34"/>
<keyword evidence="2" id="KW-0732">Signal</keyword>
<evidence type="ECO:0000256" key="1">
    <source>
        <dbReference type="SAM" id="MobiDB-lite"/>
    </source>
</evidence>
<dbReference type="InParanoid" id="A0A2T2ZW34"/>
<name>A0A2T2ZW34_9PEZI</name>
<evidence type="ECO:0000313" key="3">
    <source>
        <dbReference type="EMBL" id="PSR78161.1"/>
    </source>
</evidence>
<accession>A0A2T2ZW34</accession>
<dbReference type="EMBL" id="KZ678618">
    <property type="protein sequence ID" value="PSR78161.1"/>
    <property type="molecule type" value="Genomic_DNA"/>
</dbReference>
<organism evidence="3 4">
    <name type="scientific">Coniella lustricola</name>
    <dbReference type="NCBI Taxonomy" id="2025994"/>
    <lineage>
        <taxon>Eukaryota</taxon>
        <taxon>Fungi</taxon>
        <taxon>Dikarya</taxon>
        <taxon>Ascomycota</taxon>
        <taxon>Pezizomycotina</taxon>
        <taxon>Sordariomycetes</taxon>
        <taxon>Sordariomycetidae</taxon>
        <taxon>Diaporthales</taxon>
        <taxon>Schizoparmaceae</taxon>
        <taxon>Coniella</taxon>
    </lineage>
</organism>
<protein>
    <recommendedName>
        <fullName evidence="5">Secreted protein</fullName>
    </recommendedName>
</protein>
<reference evidence="3 4" key="1">
    <citation type="journal article" date="2018" name="Mycol. Prog.">
        <title>Coniella lustricola, a new species from submerged detritus.</title>
        <authorList>
            <person name="Raudabaugh D.B."/>
            <person name="Iturriaga T."/>
            <person name="Carver A."/>
            <person name="Mondo S."/>
            <person name="Pangilinan J."/>
            <person name="Lipzen A."/>
            <person name="He G."/>
            <person name="Amirebrahimi M."/>
            <person name="Grigoriev I.V."/>
            <person name="Miller A.N."/>
        </authorList>
    </citation>
    <scope>NUCLEOTIDE SEQUENCE [LARGE SCALE GENOMIC DNA]</scope>
    <source>
        <strain evidence="3 4">B22-T-1</strain>
    </source>
</reference>
<dbReference type="Proteomes" id="UP000241462">
    <property type="component" value="Unassembled WGS sequence"/>
</dbReference>
<evidence type="ECO:0000256" key="2">
    <source>
        <dbReference type="SAM" id="SignalP"/>
    </source>
</evidence>
<sequence>MWRTLGASFQLLLVLLGKPWKLPGAAAQVRSFHGRSRGRCSDRGAFNRFSLLLTTLATGAHLVAKCSIFFRLSQSYDFHPARASSIKLEQASEPRFNMPTPSKRAISSCFPLRQSTSLFFPPRLVTAIRLFSRKLRSSRQGNRERLLNDASQHIPAIALRRRKEEGQRNWCLPGCAIILPRAISLLGSGSLPLTPRLRLGGDPSPPFEYSTSSTKILLRAARRQSSHRRRLNQAQPGPTVSQTANQSSQPWFICHARSIMVSPRDRITQLRRHLLLKLCTDEPSH</sequence>
<evidence type="ECO:0000313" key="4">
    <source>
        <dbReference type="Proteomes" id="UP000241462"/>
    </source>
</evidence>
<feature type="region of interest" description="Disordered" evidence="1">
    <location>
        <begin position="222"/>
        <end position="245"/>
    </location>
</feature>
<gene>
    <name evidence="3" type="ORF">BD289DRAFT_129462</name>
</gene>
<feature type="compositionally biased region" description="Polar residues" evidence="1">
    <location>
        <begin position="232"/>
        <end position="245"/>
    </location>
</feature>